<keyword evidence="7" id="KW-0489">Methyltransferase</keyword>
<evidence type="ECO:0000256" key="11">
    <source>
        <dbReference type="ARBA" id="ARBA00025588"/>
    </source>
</evidence>
<dbReference type="GO" id="GO:0008175">
    <property type="term" value="F:tRNA methyltransferase activity"/>
    <property type="evidence" value="ECO:0007669"/>
    <property type="project" value="TreeGrafter"/>
</dbReference>
<comment type="catalytic activity">
    <reaction evidence="1">
        <text>7-[(3S)-3-amino-3-carboxypropyl]wyosine(37) in tRNA(Phe) + S-adenosyl-L-methionine = 7-[(3S)-(3-amino-3-methoxycarbonyl)propyl]wyosine(37) in tRNA(Phe) + S-adenosyl-L-homocysteine</text>
        <dbReference type="Rhea" id="RHEA:36903"/>
        <dbReference type="Rhea" id="RHEA-COMP:10379"/>
        <dbReference type="Rhea" id="RHEA-COMP:11844"/>
        <dbReference type="ChEBI" id="CHEBI:57856"/>
        <dbReference type="ChEBI" id="CHEBI:59789"/>
        <dbReference type="ChEBI" id="CHEBI:73543"/>
        <dbReference type="ChEBI" id="CHEBI:74275"/>
        <dbReference type="EC" id="2.1.1.290"/>
    </reaction>
</comment>
<name>A0A9P4INS2_9PEZI</name>
<dbReference type="PANTHER" id="PTHR46529">
    <property type="entry name" value="TRNA WYBUTOSINE-SYNTHESIZING PROTEIN 4"/>
    <property type="match status" value="1"/>
</dbReference>
<dbReference type="Gene3D" id="2.120.10.80">
    <property type="entry name" value="Kelch-type beta propeller"/>
    <property type="match status" value="1"/>
</dbReference>
<comment type="catalytic activity">
    <reaction evidence="15">
        <text>7-[(3S)-(3-amino-3-methoxycarbonyl)propyl]wyosine(37) in tRNA(Phe) + S-adenosyl-L-methionine + CO2 = wybutosine(37) in tRNA(Phe) + S-adenosyl-L-homocysteine + 2 H(+)</text>
        <dbReference type="Rhea" id="RHEA:37119"/>
        <dbReference type="Rhea" id="RHEA-COMP:11844"/>
        <dbReference type="Rhea" id="RHEA-COMP:11847"/>
        <dbReference type="ChEBI" id="CHEBI:15378"/>
        <dbReference type="ChEBI" id="CHEBI:16526"/>
        <dbReference type="ChEBI" id="CHEBI:57856"/>
        <dbReference type="ChEBI" id="CHEBI:59789"/>
        <dbReference type="ChEBI" id="CHEBI:73544"/>
        <dbReference type="ChEBI" id="CHEBI:74275"/>
        <dbReference type="EC" id="2.3.1.231"/>
    </reaction>
</comment>
<evidence type="ECO:0000256" key="13">
    <source>
        <dbReference type="ARBA" id="ARBA00030231"/>
    </source>
</evidence>
<evidence type="ECO:0000313" key="18">
    <source>
        <dbReference type="Proteomes" id="UP000799772"/>
    </source>
</evidence>
<keyword evidence="8" id="KW-0808">Transferase</keyword>
<dbReference type="AlphaFoldDB" id="A0A9P4INS2"/>
<evidence type="ECO:0000256" key="9">
    <source>
        <dbReference type="ARBA" id="ARBA00022691"/>
    </source>
</evidence>
<feature type="domain" description="JmjC" evidence="16">
    <location>
        <begin position="886"/>
        <end position="1050"/>
    </location>
</feature>
<evidence type="ECO:0000256" key="14">
    <source>
        <dbReference type="ARBA" id="ARBA00030847"/>
    </source>
</evidence>
<dbReference type="SUPFAM" id="SSF53335">
    <property type="entry name" value="S-adenosyl-L-methionine-dependent methyltransferases"/>
    <property type="match status" value="1"/>
</dbReference>
<dbReference type="GO" id="GO:0030488">
    <property type="term" value="P:tRNA methylation"/>
    <property type="evidence" value="ECO:0007669"/>
    <property type="project" value="TreeGrafter"/>
</dbReference>
<dbReference type="Gene3D" id="2.60.120.650">
    <property type="entry name" value="Cupin"/>
    <property type="match status" value="1"/>
</dbReference>
<protein>
    <recommendedName>
        <fullName evidence="6">tRNA wybutosine-synthesizing protein 4</fullName>
        <ecNumber evidence="5">2.1.1.290</ecNumber>
        <ecNumber evidence="4">2.3.1.231</ecNumber>
    </recommendedName>
    <alternativeName>
        <fullName evidence="13">Leucine carboxyl methyltransferase 2</fullName>
    </alternativeName>
    <alternativeName>
        <fullName evidence="14">tRNA(Phe) (7-(3-amino-3-(methoxycarbonyl)propyl)wyosine(37)-N)-methoxycarbonyltransferase</fullName>
    </alternativeName>
    <alternativeName>
        <fullName evidence="12">tRNA(Phe) (7-(3-amino-3-carboxypropyl)wyosine(37)-O)-methyltransferase</fullName>
    </alternativeName>
</protein>
<dbReference type="EMBL" id="ML978122">
    <property type="protein sequence ID" value="KAF2103308.1"/>
    <property type="molecule type" value="Genomic_DNA"/>
</dbReference>
<keyword evidence="10" id="KW-0819">tRNA processing</keyword>
<dbReference type="SUPFAM" id="SSF117281">
    <property type="entry name" value="Kelch motif"/>
    <property type="match status" value="1"/>
</dbReference>
<sequence>MGTNSYSIVSKRSVEKFYYPNEPSFLRAFVSKFKRRAPLINRGYWLRMKAIEEVVRQFLESKGEYVEIEPSSRKKKKIVVNLGCGEDTLPFRTLWQRQEQTRQNAEHGGQPNTNIQDDIVFVDIDYPELMMSKAALISKTSTFTDIIGRINLLSLGDSAKDPNAPRLLLRTPHYIAVGANLSDLDLLTPLLRSVLEDDSSWSPSDLEILFIAEVSITYMPTPAADAVIAWAHSVFLKSPSRFCLLEQFLPAGSSHPFAQTMLRHFEKSAALRSVEVYPTLESQRKRFLDQGWADVAVRSLWNLWQDDDFLDPAARKSLDDVELFDEWEEFALFAGHYFLLVASNRQLAQAPLPLSQSAETENQRTQPKLTLQCSRAPSRARRFATPARLDDTTIAHIGGFNTTGIASVGDYFTSSDSAAVILSNPRLPEAVACHTITAFHDQHILIGGRTSPAKASSNCWLLERSPSAPSHATEAWHWKPIATLEQGRYRHCAINVSIPTKGIDGILLFGGKGSDGQVLDDWSFWDATQDQWVEVNTETHTVPGFHNDAPDARPSARFSAVMWNDRPKSPELRLSGWLTGGINAKGVACEDLWWWTLRPTDAGAFVISFEDQSSCPWGWAATVYRFGATVVQSQFLDGVLLIGGVANSGVLQANEEILLINSYRSVAEYNVDGWEDSRPLLVGHSAVVADMALYGEILLLGGGAVCFSFGSCRNENLTALRLDSDSTLEGTKWKLVDHKISAESEAAQKGSHVYKGIPSVLGQSTSTPGAVADLIPPVRMIREISSAEFSDLLTSQNPTPVVLTSQDVGVCTSLWTPSYLTAHIGASRKVVIHSAETASLDFRSKNFSYATIPFEDFVQGARRGEHVYMRALAVGDPARRPANLEKDFPEIGADFHVPDGVNHVLNEGESGRAHSSVLRIAGDIEMWLHYDVMANVLCQARGKKRVVLFPPSDVLKLDFKAGDTTSSVDVFGPNGVLRNWKERGLQPQEVVLQKGDVLFIPACWLHATAPGGASDNEGDDGDGKMNVAVNVFFRSLEKGYAAGKDVYGNRDLQAYENARKDIEKIKSLLPTVNDTEKEPTATLLANILIGKGSTEQNKSMTRVKEVDSMRRKLATLPEQLKLFYAERLAVELIEVLKAE</sequence>
<reference evidence="17" key="1">
    <citation type="journal article" date="2020" name="Stud. Mycol.">
        <title>101 Dothideomycetes genomes: a test case for predicting lifestyles and emergence of pathogens.</title>
        <authorList>
            <person name="Haridas S."/>
            <person name="Albert R."/>
            <person name="Binder M."/>
            <person name="Bloem J."/>
            <person name="Labutti K."/>
            <person name="Salamov A."/>
            <person name="Andreopoulos B."/>
            <person name="Baker S."/>
            <person name="Barry K."/>
            <person name="Bills G."/>
            <person name="Bluhm B."/>
            <person name="Cannon C."/>
            <person name="Castanera R."/>
            <person name="Culley D."/>
            <person name="Daum C."/>
            <person name="Ezra D."/>
            <person name="Gonzalez J."/>
            <person name="Henrissat B."/>
            <person name="Kuo A."/>
            <person name="Liang C."/>
            <person name="Lipzen A."/>
            <person name="Lutzoni F."/>
            <person name="Magnuson J."/>
            <person name="Mondo S."/>
            <person name="Nolan M."/>
            <person name="Ohm R."/>
            <person name="Pangilinan J."/>
            <person name="Park H.-J."/>
            <person name="Ramirez L."/>
            <person name="Alfaro M."/>
            <person name="Sun H."/>
            <person name="Tritt A."/>
            <person name="Yoshinaga Y."/>
            <person name="Zwiers L.-H."/>
            <person name="Turgeon B."/>
            <person name="Goodwin S."/>
            <person name="Spatafora J."/>
            <person name="Crous P."/>
            <person name="Grigoriev I."/>
        </authorList>
    </citation>
    <scope>NUCLEOTIDE SEQUENCE</scope>
    <source>
        <strain evidence="17">CBS 133067</strain>
    </source>
</reference>
<dbReference type="InterPro" id="IPR029063">
    <property type="entry name" value="SAM-dependent_MTases_sf"/>
</dbReference>
<comment type="caution">
    <text evidence="17">The sequence shown here is derived from an EMBL/GenBank/DDBJ whole genome shotgun (WGS) entry which is preliminary data.</text>
</comment>
<dbReference type="SUPFAM" id="SSF51197">
    <property type="entry name" value="Clavaminate synthase-like"/>
    <property type="match status" value="1"/>
</dbReference>
<dbReference type="InterPro" id="IPR007213">
    <property type="entry name" value="Ppm1/Ppm2/Tcmp"/>
</dbReference>
<evidence type="ECO:0000256" key="15">
    <source>
        <dbReference type="ARBA" id="ARBA00049250"/>
    </source>
</evidence>
<dbReference type="EC" id="2.3.1.231" evidence="4"/>
<dbReference type="Pfam" id="PF13621">
    <property type="entry name" value="Cupin_8"/>
    <property type="match status" value="1"/>
</dbReference>
<dbReference type="Pfam" id="PF04072">
    <property type="entry name" value="LCM"/>
    <property type="match status" value="1"/>
</dbReference>
<evidence type="ECO:0000259" key="16">
    <source>
        <dbReference type="PROSITE" id="PS51184"/>
    </source>
</evidence>
<dbReference type="PROSITE" id="PS51184">
    <property type="entry name" value="JMJC"/>
    <property type="match status" value="1"/>
</dbReference>
<evidence type="ECO:0000256" key="4">
    <source>
        <dbReference type="ARBA" id="ARBA00012155"/>
    </source>
</evidence>
<evidence type="ECO:0000256" key="7">
    <source>
        <dbReference type="ARBA" id="ARBA00022603"/>
    </source>
</evidence>
<evidence type="ECO:0000256" key="8">
    <source>
        <dbReference type="ARBA" id="ARBA00022679"/>
    </source>
</evidence>
<organism evidence="17 18">
    <name type="scientific">Rhizodiscina lignyota</name>
    <dbReference type="NCBI Taxonomy" id="1504668"/>
    <lineage>
        <taxon>Eukaryota</taxon>
        <taxon>Fungi</taxon>
        <taxon>Dikarya</taxon>
        <taxon>Ascomycota</taxon>
        <taxon>Pezizomycotina</taxon>
        <taxon>Dothideomycetes</taxon>
        <taxon>Pleosporomycetidae</taxon>
        <taxon>Aulographales</taxon>
        <taxon>Rhizodiscinaceae</taxon>
        <taxon>Rhizodiscina</taxon>
    </lineage>
</organism>
<accession>A0A9P4INS2</accession>
<gene>
    <name evidence="17" type="ORF">NA57DRAFT_32245</name>
</gene>
<dbReference type="InterPro" id="IPR015915">
    <property type="entry name" value="Kelch-typ_b-propeller"/>
</dbReference>
<comment type="pathway">
    <text evidence="2">tRNA modification; wybutosine-tRNA(Phe) biosynthesis.</text>
</comment>
<evidence type="ECO:0000256" key="12">
    <source>
        <dbReference type="ARBA" id="ARBA00029750"/>
    </source>
</evidence>
<evidence type="ECO:0000256" key="2">
    <source>
        <dbReference type="ARBA" id="ARBA00004797"/>
    </source>
</evidence>
<proteinExistence type="inferred from homology"/>
<dbReference type="OrthoDB" id="47172at2759"/>
<dbReference type="GO" id="GO:0031591">
    <property type="term" value="P:wybutosine biosynthetic process"/>
    <property type="evidence" value="ECO:0007669"/>
    <property type="project" value="TreeGrafter"/>
</dbReference>
<comment type="similarity">
    <text evidence="3">Belongs to the methyltransferase superfamily. LCMT family.</text>
</comment>
<dbReference type="InterPro" id="IPR003347">
    <property type="entry name" value="JmjC_dom"/>
</dbReference>
<comment type="function">
    <text evidence="11">Probable S-adenosyl-L-methionine-dependent methyltransferase that acts as a component of the wybutosine biosynthesis pathway. Wybutosine is a hyper modified guanosine with a tricyclic base found at the 3'-position adjacent to the anticodon of eukaryotic phenylalanine tRNA. May methylate the carboxyl group of leucine residues to form alpha-leucine ester residues.</text>
</comment>
<keyword evidence="18" id="KW-1185">Reference proteome</keyword>
<evidence type="ECO:0000256" key="1">
    <source>
        <dbReference type="ARBA" id="ARBA00001806"/>
    </source>
</evidence>
<dbReference type="EC" id="2.1.1.290" evidence="5"/>
<dbReference type="Pfam" id="PF13418">
    <property type="entry name" value="Beta-prop_TYW4"/>
    <property type="match status" value="1"/>
</dbReference>
<dbReference type="InterPro" id="IPR041667">
    <property type="entry name" value="Cupin_8"/>
</dbReference>
<dbReference type="PANTHER" id="PTHR46529:SF1">
    <property type="entry name" value="TRNA WYBUTOSINE-SYNTHESIZING PROTEIN 4"/>
    <property type="match status" value="1"/>
</dbReference>
<evidence type="ECO:0000256" key="10">
    <source>
        <dbReference type="ARBA" id="ARBA00022694"/>
    </source>
</evidence>
<evidence type="ECO:0000256" key="3">
    <source>
        <dbReference type="ARBA" id="ARBA00010703"/>
    </source>
</evidence>
<evidence type="ECO:0000256" key="6">
    <source>
        <dbReference type="ARBA" id="ARBA00018045"/>
    </source>
</evidence>
<keyword evidence="9" id="KW-0949">S-adenosyl-L-methionine</keyword>
<dbReference type="Proteomes" id="UP000799772">
    <property type="component" value="Unassembled WGS sequence"/>
</dbReference>
<evidence type="ECO:0000256" key="5">
    <source>
        <dbReference type="ARBA" id="ARBA00012779"/>
    </source>
</evidence>
<evidence type="ECO:0000313" key="17">
    <source>
        <dbReference type="EMBL" id="KAF2103308.1"/>
    </source>
</evidence>
<dbReference type="Gene3D" id="3.40.50.150">
    <property type="entry name" value="Vaccinia Virus protein VP39"/>
    <property type="match status" value="1"/>
</dbReference>